<reference evidence="2" key="1">
    <citation type="journal article" date="2020" name="Stud. Mycol.">
        <title>101 Dothideomycetes genomes: a test case for predicting lifestyles and emergence of pathogens.</title>
        <authorList>
            <person name="Haridas S."/>
            <person name="Albert R."/>
            <person name="Binder M."/>
            <person name="Bloem J."/>
            <person name="Labutti K."/>
            <person name="Salamov A."/>
            <person name="Andreopoulos B."/>
            <person name="Baker S."/>
            <person name="Barry K."/>
            <person name="Bills G."/>
            <person name="Bluhm B."/>
            <person name="Cannon C."/>
            <person name="Castanera R."/>
            <person name="Culley D."/>
            <person name="Daum C."/>
            <person name="Ezra D."/>
            <person name="Gonzalez J."/>
            <person name="Henrissat B."/>
            <person name="Kuo A."/>
            <person name="Liang C."/>
            <person name="Lipzen A."/>
            <person name="Lutzoni F."/>
            <person name="Magnuson J."/>
            <person name="Mondo S."/>
            <person name="Nolan M."/>
            <person name="Ohm R."/>
            <person name="Pangilinan J."/>
            <person name="Park H.-J."/>
            <person name="Ramirez L."/>
            <person name="Alfaro M."/>
            <person name="Sun H."/>
            <person name="Tritt A."/>
            <person name="Yoshinaga Y."/>
            <person name="Zwiers L.-H."/>
            <person name="Turgeon B."/>
            <person name="Goodwin S."/>
            <person name="Spatafora J."/>
            <person name="Crous P."/>
            <person name="Grigoriev I."/>
        </authorList>
    </citation>
    <scope>NUCLEOTIDE SEQUENCE</scope>
    <source>
        <strain evidence="2">CBS 122368</strain>
    </source>
</reference>
<keyword evidence="3" id="KW-1185">Reference proteome</keyword>
<organism evidence="2 3">
    <name type="scientific">Trematosphaeria pertusa</name>
    <dbReference type="NCBI Taxonomy" id="390896"/>
    <lineage>
        <taxon>Eukaryota</taxon>
        <taxon>Fungi</taxon>
        <taxon>Dikarya</taxon>
        <taxon>Ascomycota</taxon>
        <taxon>Pezizomycotina</taxon>
        <taxon>Dothideomycetes</taxon>
        <taxon>Pleosporomycetidae</taxon>
        <taxon>Pleosporales</taxon>
        <taxon>Massarineae</taxon>
        <taxon>Trematosphaeriaceae</taxon>
        <taxon>Trematosphaeria</taxon>
    </lineage>
</organism>
<protein>
    <recommendedName>
        <fullName evidence="4">Cora-domain-containing protein</fullName>
    </recommendedName>
</protein>
<dbReference type="AlphaFoldDB" id="A0A6A6IHI6"/>
<dbReference type="RefSeq" id="XP_033685079.1">
    <property type="nucleotide sequence ID" value="XM_033828837.1"/>
</dbReference>
<evidence type="ECO:0000313" key="3">
    <source>
        <dbReference type="Proteomes" id="UP000800094"/>
    </source>
</evidence>
<keyword evidence="1" id="KW-0472">Membrane</keyword>
<name>A0A6A6IHI6_9PLEO</name>
<evidence type="ECO:0000256" key="1">
    <source>
        <dbReference type="SAM" id="Phobius"/>
    </source>
</evidence>
<dbReference type="EMBL" id="ML987194">
    <property type="protein sequence ID" value="KAF2250075.1"/>
    <property type="molecule type" value="Genomic_DNA"/>
</dbReference>
<feature type="transmembrane region" description="Helical" evidence="1">
    <location>
        <begin position="465"/>
        <end position="486"/>
    </location>
</feature>
<dbReference type="Proteomes" id="UP000800094">
    <property type="component" value="Unassembled WGS sequence"/>
</dbReference>
<dbReference type="GeneID" id="54582167"/>
<proteinExistence type="predicted"/>
<evidence type="ECO:0000313" key="2">
    <source>
        <dbReference type="EMBL" id="KAF2250075.1"/>
    </source>
</evidence>
<evidence type="ECO:0008006" key="4">
    <source>
        <dbReference type="Google" id="ProtNLM"/>
    </source>
</evidence>
<dbReference type="OrthoDB" id="3561681at2759"/>
<feature type="transmembrane region" description="Helical" evidence="1">
    <location>
        <begin position="431"/>
        <end position="453"/>
    </location>
</feature>
<accession>A0A6A6IHI6</accession>
<gene>
    <name evidence="2" type="ORF">BU26DRAFT_518529</name>
</gene>
<keyword evidence="1" id="KW-1133">Transmembrane helix</keyword>
<sequence length="499" mass="56826">MDWITSNAAYSPELEHCSEILKAFDIFQDSLLSDTTSICFLKADEQSSRLEKGILNEAELSSALEKEQLSHGSVFFFINKYLVKDRNAPLPHDSNKLRVSQRAFQRLSLHYSIPPSFTFALSRYYLPTGRGMREYADSSAGRFINIWYLLPVRVQVPCSNNYRENAPGKESSNAMNPFNPLHLPRPNVDIRGSFIAVTLRVSKTTGSSTCVILNMMHGGWPKVVEEPQKRIAESIRSRQKTPNPETLSFAHLIYLTSALRWWTNVLHSVNEQLIAYEATLQEEMGSNKDTSDDVSARLNRALHSIDAHLHRYRSELSSMEGITLDLASHYATICDGDTANKVSQDFSQVLSQIQATSTFAKELEKKIQNILALLFNRIQTSSDQLLVENGRAMHQILRATQDEARMTHKMADEQMQLAEEMKKDSVAMKTIAVVTMFFLPGASFAALLSMPFFDDNAWLAQTSRLWVWLILTIPSTLLAFAFYMYWRKREERRRSDAQV</sequence>
<dbReference type="Gene3D" id="1.20.58.340">
    <property type="entry name" value="Magnesium transport protein CorA, transmembrane region"/>
    <property type="match status" value="1"/>
</dbReference>
<keyword evidence="1" id="KW-0812">Transmembrane</keyword>